<evidence type="ECO:0000256" key="1">
    <source>
        <dbReference type="SAM" id="MobiDB-lite"/>
    </source>
</evidence>
<feature type="region of interest" description="Disordered" evidence="1">
    <location>
        <begin position="339"/>
        <end position="358"/>
    </location>
</feature>
<reference evidence="4" key="1">
    <citation type="submission" date="2016-06" db="UniProtKB">
        <authorList>
            <consortium name="WormBaseParasite"/>
        </authorList>
    </citation>
    <scope>IDENTIFICATION</scope>
</reference>
<feature type="compositionally biased region" description="Polar residues" evidence="1">
    <location>
        <begin position="342"/>
        <end position="358"/>
    </location>
</feature>
<accession>A0A183IJW9</accession>
<sequence length="536" mass="59230">MNTWTNITALAKSALTTAQQKIDEVLDIHEENVIDDAVVGSGFGVDFQQQNYSRGDLLDIDISAIESVGDSVDSTKHLGPSPDIDDISHVTSEASCNAAFNSDCGLNSTVSFIEQNFGDIAYRKLSFSTYVEKDYQTEGETETCDSEESSSATLVGSIAAGPSGNGKSTVSSFPDQRSVSNVIPLSFVSQEEEESAVQDADGISAARDCIHRMLKLLEESDDFGQPESRSKVQICGEQMVMASEHSTCSRTNSSKGSSPSHSKMAFEILPNCKGSESGSPCEEGETTTSSDIEIISYSLDDNNSDHSSKSSIAHACEINNHAIFSKVFEGRFGGFSEESFEGMSQENPRQLTKSPTLNNLHSDFDKDGLLVKQQLEKREKSLIEIVTQNSILVSENDELKRKLQETIQQLRNSSSSRVNDELRSTCNTLTDQNKEYKWKMEKLQNDLKCGMQQLRQLLSQKEEQVQQLLAEGEELSKKELKQSTLIKKLREKEKESIKTVENLEAKLKSAEEVKRALADKSNEVHTKDSTYHSLEV</sequence>
<dbReference type="GO" id="GO:0005783">
    <property type="term" value="C:endoplasmic reticulum"/>
    <property type="evidence" value="ECO:0007669"/>
    <property type="project" value="TreeGrafter"/>
</dbReference>
<evidence type="ECO:0000313" key="4">
    <source>
        <dbReference type="WBParaSite" id="SBAD_0000409101-mRNA-1"/>
    </source>
</evidence>
<dbReference type="PANTHER" id="PTHR46515:SF1">
    <property type="entry name" value="TATA ELEMENT MODULATORY FACTOR"/>
    <property type="match status" value="1"/>
</dbReference>
<dbReference type="WBParaSite" id="SBAD_0000409101-mRNA-1">
    <property type="protein sequence ID" value="SBAD_0000409101-mRNA-1"/>
    <property type="gene ID" value="SBAD_0000409101"/>
</dbReference>
<dbReference type="PANTHER" id="PTHR46515">
    <property type="entry name" value="TATA ELEMENT MODULATORY FACTOR TMF1"/>
    <property type="match status" value="1"/>
</dbReference>
<dbReference type="Pfam" id="PF12329">
    <property type="entry name" value="TMF_DNA_bd"/>
    <property type="match status" value="1"/>
</dbReference>
<proteinExistence type="predicted"/>
<organism evidence="4">
    <name type="scientific">Soboliphyme baturini</name>
    <dbReference type="NCBI Taxonomy" id="241478"/>
    <lineage>
        <taxon>Eukaryota</taxon>
        <taxon>Metazoa</taxon>
        <taxon>Ecdysozoa</taxon>
        <taxon>Nematoda</taxon>
        <taxon>Enoplea</taxon>
        <taxon>Dorylaimia</taxon>
        <taxon>Dioctophymatida</taxon>
        <taxon>Dioctophymatoidea</taxon>
        <taxon>Soboliphymatidae</taxon>
        <taxon>Soboliphyme</taxon>
    </lineage>
</organism>
<dbReference type="InterPro" id="IPR022092">
    <property type="entry name" value="TMF_DNA-bd"/>
</dbReference>
<dbReference type="AlphaFoldDB" id="A0A183IJW9"/>
<evidence type="ECO:0000313" key="2">
    <source>
        <dbReference type="EMBL" id="VDP02777.1"/>
    </source>
</evidence>
<dbReference type="GO" id="GO:0005794">
    <property type="term" value="C:Golgi apparatus"/>
    <property type="evidence" value="ECO:0007669"/>
    <property type="project" value="TreeGrafter"/>
</dbReference>
<feature type="region of interest" description="Disordered" evidence="1">
    <location>
        <begin position="138"/>
        <end position="175"/>
    </location>
</feature>
<dbReference type="Proteomes" id="UP000270296">
    <property type="component" value="Unassembled WGS sequence"/>
</dbReference>
<feature type="compositionally biased region" description="Polar residues" evidence="1">
    <location>
        <begin position="165"/>
        <end position="175"/>
    </location>
</feature>
<gene>
    <name evidence="2" type="ORF">SBAD_LOCUS3915</name>
</gene>
<name>A0A183IJW9_9BILA</name>
<dbReference type="InterPro" id="IPR052602">
    <property type="entry name" value="Growth_transcription_reg"/>
</dbReference>
<reference evidence="2 3" key="2">
    <citation type="submission" date="2018-11" db="EMBL/GenBank/DDBJ databases">
        <authorList>
            <consortium name="Pathogen Informatics"/>
        </authorList>
    </citation>
    <scope>NUCLEOTIDE SEQUENCE [LARGE SCALE GENOMIC DNA]</scope>
</reference>
<dbReference type="OrthoDB" id="74178at2759"/>
<keyword evidence="3" id="KW-1185">Reference proteome</keyword>
<dbReference type="EMBL" id="UZAM01008020">
    <property type="protein sequence ID" value="VDP02777.1"/>
    <property type="molecule type" value="Genomic_DNA"/>
</dbReference>
<feature type="region of interest" description="Disordered" evidence="1">
    <location>
        <begin position="517"/>
        <end position="536"/>
    </location>
</feature>
<evidence type="ECO:0000313" key="3">
    <source>
        <dbReference type="Proteomes" id="UP000270296"/>
    </source>
</evidence>
<protein>
    <submittedName>
        <fullName evidence="4">TATA element modulatory factor</fullName>
    </submittedName>
</protein>
<feature type="compositionally biased region" description="Acidic residues" evidence="1">
    <location>
        <begin position="138"/>
        <end position="148"/>
    </location>
</feature>